<keyword evidence="4 12" id="KW-0812">Transmembrane</keyword>
<name>A0A9N8DBV2_9STRA</name>
<dbReference type="Proteomes" id="UP001153069">
    <property type="component" value="Unassembled WGS sequence"/>
</dbReference>
<feature type="transmembrane region" description="Helical" evidence="12">
    <location>
        <begin position="283"/>
        <end position="305"/>
    </location>
</feature>
<dbReference type="GO" id="GO:0005886">
    <property type="term" value="C:plasma membrane"/>
    <property type="evidence" value="ECO:0007669"/>
    <property type="project" value="UniProtKB-SubCell"/>
</dbReference>
<comment type="subcellular location">
    <subcellularLocation>
        <location evidence="1">Cell membrane</location>
        <topology evidence="1">Multi-pass membrane protein</topology>
    </subcellularLocation>
</comment>
<evidence type="ECO:0000256" key="8">
    <source>
        <dbReference type="ARBA" id="ARBA00023136"/>
    </source>
</evidence>
<feature type="coiled-coil region" evidence="10">
    <location>
        <begin position="28"/>
        <end position="55"/>
    </location>
</feature>
<organism evidence="15 16">
    <name type="scientific">Seminavis robusta</name>
    <dbReference type="NCBI Taxonomy" id="568900"/>
    <lineage>
        <taxon>Eukaryota</taxon>
        <taxon>Sar</taxon>
        <taxon>Stramenopiles</taxon>
        <taxon>Ochrophyta</taxon>
        <taxon>Bacillariophyta</taxon>
        <taxon>Bacillariophyceae</taxon>
        <taxon>Bacillariophycidae</taxon>
        <taxon>Naviculales</taxon>
        <taxon>Naviculaceae</taxon>
        <taxon>Seminavis</taxon>
    </lineage>
</organism>
<keyword evidence="6 15" id="KW-0067">ATP-binding</keyword>
<feature type="transmembrane region" description="Helical" evidence="12">
    <location>
        <begin position="498"/>
        <end position="521"/>
    </location>
</feature>
<dbReference type="Gene3D" id="3.40.50.300">
    <property type="entry name" value="P-loop containing nucleotide triphosphate hydrolases"/>
    <property type="match status" value="1"/>
</dbReference>
<dbReference type="PROSITE" id="PS00018">
    <property type="entry name" value="EF_HAND_1"/>
    <property type="match status" value="1"/>
</dbReference>
<evidence type="ECO:0000313" key="16">
    <source>
        <dbReference type="Proteomes" id="UP001153069"/>
    </source>
</evidence>
<dbReference type="GO" id="GO:0016887">
    <property type="term" value="F:ATP hydrolysis activity"/>
    <property type="evidence" value="ECO:0007669"/>
    <property type="project" value="InterPro"/>
</dbReference>
<keyword evidence="2" id="KW-0813">Transport</keyword>
<gene>
    <name evidence="15" type="ORF">SEMRO_28_G018510.1</name>
</gene>
<dbReference type="AlphaFoldDB" id="A0A9N8DBV2"/>
<evidence type="ECO:0000259" key="14">
    <source>
        <dbReference type="PROSITE" id="PS50929"/>
    </source>
</evidence>
<keyword evidence="16" id="KW-1185">Reference proteome</keyword>
<dbReference type="SMART" id="SM00382">
    <property type="entry name" value="AAA"/>
    <property type="match status" value="1"/>
</dbReference>
<protein>
    <submittedName>
        <fullName evidence="15">Lactococcin-G-processing and transport ATP-binding protein LagD</fullName>
    </submittedName>
</protein>
<keyword evidence="7 12" id="KW-1133">Transmembrane helix</keyword>
<sequence>MRRLAGKQPRRATLVSSSVRTISRPSLALPLEAALRDLERDLNEYANEYTALSTTEVRQVEVQEQTEQVEALQGSRDTSTGTGTDTAKDPNGSKLEEMQTGSAFRISNSALGAAAPEHSLRVSGAEDAFLSTRDSQFRVAMFRPEQRGTSLIELFTKLVWFSQTHKWVDPLNMALILVCLLATLGAFCLLTLNQADTEENVGFFTPLWARILCVILAVLSGLRPFAILILGLPLLRQTEITMTILIDNLVWIFSVAITSYSVFHVHENDPVDEGRIALVGFNSLVFAIRLNTHIVHNAAVSSLMIHRRPRHRHQSNKEESSLLIPVDEVCTRIQQANGISTKYKTILLGMTEFADTDHDGHLTQGDFLMLSRDIDTLFLRAFMAGDKSNANGKELRAQLQYQKMAPVCGVSVHQVEGGLPYDPDDDEDDEGGTIFSTMVVAIRQLFQAQQFLSWAAMFMLFVSAMITPLFDFLVGVMVNWAIEIANEQMDNQHNFMLGLWGVFVIFLADEVVFYILSAMVAKMIAHASKRIQSEIVHGVLDGDASFERKHRPASLANVFTAGIAKLENVWDFCLMEAVFSFFSLISALFFLSLYNFGYTIFVLTAIPFLASLKPMETQAVTASDQSDQANAELFGRFQNTIHLRRAAQVGNRRDFVANRFHNPLLEEAAGHNFWSWLWSYVVVAVYSTVGSALYMVTTIIFLLLLSKGEIDSGEFFAVTSFVYGVLEPIEALGRVSGQVVQNAGAVRQVQRILDDARKSGRDDTGNKAKNANPQTEQALTLKKQLEFDNVKFSYTPNGPLILKGVSFSIPAGSYVAVLGSSGSGKSTLLSLLMGIQTAQEGSIRMDGTAISTVSLDTLRDSLAVVFQETFVLDGTVFDNISFGCNATMEQVVHAAKQASVHEVIEKLPEKYDTILGKESAISMSGGQLQRICGIARAVVQGKALLLLDEATSALDAITEHKFIETVEQLRDEGLTVISITHHPSTARNADMILVLDKGIVVETGAYSELIDGGGLFSRLASAS</sequence>
<feature type="region of interest" description="Disordered" evidence="11">
    <location>
        <begin position="65"/>
        <end position="95"/>
    </location>
</feature>
<dbReference type="PANTHER" id="PTHR24221:SF654">
    <property type="entry name" value="ATP-BINDING CASSETTE SUB-FAMILY B MEMBER 6"/>
    <property type="match status" value="1"/>
</dbReference>
<dbReference type="GO" id="GO:0005524">
    <property type="term" value="F:ATP binding"/>
    <property type="evidence" value="ECO:0007669"/>
    <property type="project" value="UniProtKB-KW"/>
</dbReference>
<dbReference type="InterPro" id="IPR018247">
    <property type="entry name" value="EF_Hand_1_Ca_BS"/>
</dbReference>
<keyword evidence="3" id="KW-1003">Cell membrane</keyword>
<dbReference type="GO" id="GO:0034040">
    <property type="term" value="F:ATPase-coupled lipid transmembrane transporter activity"/>
    <property type="evidence" value="ECO:0007669"/>
    <property type="project" value="TreeGrafter"/>
</dbReference>
<feature type="transmembrane region" description="Helical" evidence="12">
    <location>
        <begin position="207"/>
        <end position="232"/>
    </location>
</feature>
<dbReference type="InterPro" id="IPR003593">
    <property type="entry name" value="AAA+_ATPase"/>
</dbReference>
<keyword evidence="5" id="KW-0547">Nucleotide-binding</keyword>
<dbReference type="Pfam" id="PF00664">
    <property type="entry name" value="ABC_membrane"/>
    <property type="match status" value="1"/>
</dbReference>
<feature type="transmembrane region" description="Helical" evidence="12">
    <location>
        <begin position="677"/>
        <end position="705"/>
    </location>
</feature>
<keyword evidence="8 12" id="KW-0472">Membrane</keyword>
<feature type="transmembrane region" description="Helical" evidence="12">
    <location>
        <begin position="451"/>
        <end position="478"/>
    </location>
</feature>
<dbReference type="FunFam" id="3.40.50.300:FF:000299">
    <property type="entry name" value="ABC transporter ATP-binding protein/permease"/>
    <property type="match status" value="1"/>
</dbReference>
<feature type="transmembrane region" description="Helical" evidence="12">
    <location>
        <begin position="244"/>
        <end position="263"/>
    </location>
</feature>
<evidence type="ECO:0000256" key="1">
    <source>
        <dbReference type="ARBA" id="ARBA00004651"/>
    </source>
</evidence>
<dbReference type="Gene3D" id="1.20.1560.10">
    <property type="entry name" value="ABC transporter type 1, transmembrane domain"/>
    <property type="match status" value="1"/>
</dbReference>
<dbReference type="OrthoDB" id="45731at2759"/>
<dbReference type="InterPro" id="IPR003439">
    <property type="entry name" value="ABC_transporter-like_ATP-bd"/>
</dbReference>
<feature type="compositionally biased region" description="Low complexity" evidence="11">
    <location>
        <begin position="65"/>
        <end position="85"/>
    </location>
</feature>
<dbReference type="Pfam" id="PF00005">
    <property type="entry name" value="ABC_tran"/>
    <property type="match status" value="1"/>
</dbReference>
<feature type="transmembrane region" description="Helical" evidence="12">
    <location>
        <begin position="174"/>
        <end position="195"/>
    </location>
</feature>
<dbReference type="InterPro" id="IPR027417">
    <property type="entry name" value="P-loop_NTPase"/>
</dbReference>
<dbReference type="SUPFAM" id="SSF90123">
    <property type="entry name" value="ABC transporter transmembrane region"/>
    <property type="match status" value="1"/>
</dbReference>
<evidence type="ECO:0000313" key="15">
    <source>
        <dbReference type="EMBL" id="CAB9497909.1"/>
    </source>
</evidence>
<comment type="similarity">
    <text evidence="9">Belongs to the ABC transporter superfamily. ABCB family. Heavy Metal importer (TC 3.A.1.210) subfamily.</text>
</comment>
<dbReference type="GO" id="GO:0140359">
    <property type="term" value="F:ABC-type transporter activity"/>
    <property type="evidence" value="ECO:0007669"/>
    <property type="project" value="InterPro"/>
</dbReference>
<dbReference type="PROSITE" id="PS50893">
    <property type="entry name" value="ABC_TRANSPORTER_2"/>
    <property type="match status" value="1"/>
</dbReference>
<evidence type="ECO:0000256" key="2">
    <source>
        <dbReference type="ARBA" id="ARBA00022448"/>
    </source>
</evidence>
<evidence type="ECO:0000256" key="12">
    <source>
        <dbReference type="SAM" id="Phobius"/>
    </source>
</evidence>
<evidence type="ECO:0000256" key="10">
    <source>
        <dbReference type="SAM" id="Coils"/>
    </source>
</evidence>
<dbReference type="PANTHER" id="PTHR24221">
    <property type="entry name" value="ATP-BINDING CASSETTE SUB-FAMILY B"/>
    <property type="match status" value="1"/>
</dbReference>
<feature type="transmembrane region" description="Helical" evidence="12">
    <location>
        <begin position="584"/>
        <end position="610"/>
    </location>
</feature>
<dbReference type="EMBL" id="CAICTM010000028">
    <property type="protein sequence ID" value="CAB9497909.1"/>
    <property type="molecule type" value="Genomic_DNA"/>
</dbReference>
<evidence type="ECO:0000256" key="11">
    <source>
        <dbReference type="SAM" id="MobiDB-lite"/>
    </source>
</evidence>
<keyword evidence="10" id="KW-0175">Coiled coil</keyword>
<comment type="caution">
    <text evidence="15">The sequence shown here is derived from an EMBL/GenBank/DDBJ whole genome shotgun (WGS) entry which is preliminary data.</text>
</comment>
<evidence type="ECO:0000256" key="4">
    <source>
        <dbReference type="ARBA" id="ARBA00022692"/>
    </source>
</evidence>
<evidence type="ECO:0000256" key="9">
    <source>
        <dbReference type="ARBA" id="ARBA00024363"/>
    </source>
</evidence>
<dbReference type="InterPro" id="IPR011527">
    <property type="entry name" value="ABC1_TM_dom"/>
</dbReference>
<evidence type="ECO:0000256" key="7">
    <source>
        <dbReference type="ARBA" id="ARBA00022989"/>
    </source>
</evidence>
<feature type="domain" description="ABC transmembrane type-1" evidence="14">
    <location>
        <begin position="454"/>
        <end position="741"/>
    </location>
</feature>
<reference evidence="15" key="1">
    <citation type="submission" date="2020-06" db="EMBL/GenBank/DDBJ databases">
        <authorList>
            <consortium name="Plant Systems Biology data submission"/>
        </authorList>
    </citation>
    <scope>NUCLEOTIDE SEQUENCE</scope>
    <source>
        <strain evidence="15">D6</strain>
    </source>
</reference>
<dbReference type="InterPro" id="IPR039421">
    <property type="entry name" value="Type_1_exporter"/>
</dbReference>
<dbReference type="PROSITE" id="PS50929">
    <property type="entry name" value="ABC_TM1F"/>
    <property type="match status" value="1"/>
</dbReference>
<evidence type="ECO:0000256" key="3">
    <source>
        <dbReference type="ARBA" id="ARBA00022475"/>
    </source>
</evidence>
<evidence type="ECO:0000259" key="13">
    <source>
        <dbReference type="PROSITE" id="PS50893"/>
    </source>
</evidence>
<evidence type="ECO:0000256" key="6">
    <source>
        <dbReference type="ARBA" id="ARBA00022840"/>
    </source>
</evidence>
<feature type="domain" description="ABC transporter" evidence="13">
    <location>
        <begin position="785"/>
        <end position="1022"/>
    </location>
</feature>
<proteinExistence type="inferred from homology"/>
<accession>A0A9N8DBV2</accession>
<dbReference type="InterPro" id="IPR036640">
    <property type="entry name" value="ABC1_TM_sf"/>
</dbReference>
<evidence type="ECO:0000256" key="5">
    <source>
        <dbReference type="ARBA" id="ARBA00022741"/>
    </source>
</evidence>
<dbReference type="SUPFAM" id="SSF52540">
    <property type="entry name" value="P-loop containing nucleoside triphosphate hydrolases"/>
    <property type="match status" value="1"/>
</dbReference>